<dbReference type="NCBIfam" id="NF033543">
    <property type="entry name" value="transpos_IS256"/>
    <property type="match status" value="1"/>
</dbReference>
<dbReference type="Pfam" id="PF00872">
    <property type="entry name" value="Transposase_mut"/>
    <property type="match status" value="1"/>
</dbReference>
<evidence type="ECO:0000313" key="8">
    <source>
        <dbReference type="EMBL" id="MFC3199486.1"/>
    </source>
</evidence>
<evidence type="ECO:0000256" key="1">
    <source>
        <dbReference type="ARBA" id="ARBA00002190"/>
    </source>
</evidence>
<reference evidence="9" key="1">
    <citation type="journal article" date="2019" name="Int. J. Syst. Evol. Microbiol.">
        <title>The Global Catalogue of Microorganisms (GCM) 10K type strain sequencing project: providing services to taxonomists for standard genome sequencing and annotation.</title>
        <authorList>
            <consortium name="The Broad Institute Genomics Platform"/>
            <consortium name="The Broad Institute Genome Sequencing Center for Infectious Disease"/>
            <person name="Wu L."/>
            <person name="Ma J."/>
        </authorList>
    </citation>
    <scope>NUCLEOTIDE SEQUENCE [LARGE SCALE GENOMIC DNA]</scope>
    <source>
        <strain evidence="9">KCTC 52416</strain>
    </source>
</reference>
<evidence type="ECO:0000256" key="7">
    <source>
        <dbReference type="SAM" id="MobiDB-lite"/>
    </source>
</evidence>
<keyword evidence="6" id="KW-0814">Transposable element</keyword>
<evidence type="ECO:0000256" key="3">
    <source>
        <dbReference type="ARBA" id="ARBA00022578"/>
    </source>
</evidence>
<keyword evidence="5 6" id="KW-0233">DNA recombination</keyword>
<feature type="non-terminal residue" evidence="8">
    <location>
        <position position="239"/>
    </location>
</feature>
<comment type="similarity">
    <text evidence="2 6">Belongs to the transposase mutator family.</text>
</comment>
<accession>A0ABV7JN79</accession>
<keyword evidence="4 6" id="KW-0238">DNA-binding</keyword>
<dbReference type="InterPro" id="IPR001207">
    <property type="entry name" value="Transposase_mutator"/>
</dbReference>
<dbReference type="PANTHER" id="PTHR33217:SF8">
    <property type="entry name" value="MUTATOR FAMILY TRANSPOSASE"/>
    <property type="match status" value="1"/>
</dbReference>
<organism evidence="8 9">
    <name type="scientific">Parapedobacter deserti</name>
    <dbReference type="NCBI Taxonomy" id="1912957"/>
    <lineage>
        <taxon>Bacteria</taxon>
        <taxon>Pseudomonadati</taxon>
        <taxon>Bacteroidota</taxon>
        <taxon>Sphingobacteriia</taxon>
        <taxon>Sphingobacteriales</taxon>
        <taxon>Sphingobacteriaceae</taxon>
        <taxon>Parapedobacter</taxon>
    </lineage>
</organism>
<evidence type="ECO:0000256" key="4">
    <source>
        <dbReference type="ARBA" id="ARBA00023125"/>
    </source>
</evidence>
<feature type="region of interest" description="Disordered" evidence="7">
    <location>
        <begin position="53"/>
        <end position="86"/>
    </location>
</feature>
<dbReference type="Proteomes" id="UP001595526">
    <property type="component" value="Unassembled WGS sequence"/>
</dbReference>
<feature type="compositionally biased region" description="Basic residues" evidence="7">
    <location>
        <begin position="65"/>
        <end position="74"/>
    </location>
</feature>
<dbReference type="PANTHER" id="PTHR33217">
    <property type="entry name" value="TRANSPOSASE FOR INSERTION SEQUENCE ELEMENT IS1081"/>
    <property type="match status" value="1"/>
</dbReference>
<sequence length="239" mass="27278">MKEKQEEFDYEEMKASALRQLRSGESLYGKNGAFAPLLKKFLESALEAELDAHLDEEERTGGNRRNGKQQKRIKTSAGALDISTSRDRRSSFEPALIRKRETVLADSLEKKILGMYGLGMSFRDISSHIKEMYDTDISHSTLSSITDRIIPEIKEWQSRGLEGLYTIVWMDAMHYKVKEDHRFVSRAVYSILGIDRHGHKELLGMYVSESEGANFWLGVLTDLQNRGVEDILIACIDNL</sequence>
<evidence type="ECO:0000256" key="2">
    <source>
        <dbReference type="ARBA" id="ARBA00010961"/>
    </source>
</evidence>
<evidence type="ECO:0000256" key="5">
    <source>
        <dbReference type="ARBA" id="ARBA00023172"/>
    </source>
</evidence>
<evidence type="ECO:0000313" key="9">
    <source>
        <dbReference type="Proteomes" id="UP001595526"/>
    </source>
</evidence>
<dbReference type="RefSeq" id="WP_379025165.1">
    <property type="nucleotide sequence ID" value="NZ_JBHRTA010000046.1"/>
</dbReference>
<protein>
    <recommendedName>
        <fullName evidence="6">Mutator family transposase</fullName>
    </recommendedName>
</protein>
<proteinExistence type="inferred from homology"/>
<name>A0ABV7JN79_9SPHI</name>
<keyword evidence="3 6" id="KW-0815">Transposition</keyword>
<keyword evidence="9" id="KW-1185">Reference proteome</keyword>
<dbReference type="EMBL" id="JBHRTA010000046">
    <property type="protein sequence ID" value="MFC3199486.1"/>
    <property type="molecule type" value="Genomic_DNA"/>
</dbReference>
<comment type="caution">
    <text evidence="8">The sequence shown here is derived from an EMBL/GenBank/DDBJ whole genome shotgun (WGS) entry which is preliminary data.</text>
</comment>
<gene>
    <name evidence="8" type="ORF">ACFOET_17825</name>
</gene>
<comment type="function">
    <text evidence="1 6">Required for the transposition of the insertion element.</text>
</comment>
<evidence type="ECO:0000256" key="6">
    <source>
        <dbReference type="RuleBase" id="RU365089"/>
    </source>
</evidence>